<accession>A0ABS5TLN7</accession>
<dbReference type="Pfam" id="PF02875">
    <property type="entry name" value="Mur_ligase_C"/>
    <property type="match status" value="1"/>
</dbReference>
<dbReference type="InterPro" id="IPR000713">
    <property type="entry name" value="Mur_ligase_N"/>
</dbReference>
<dbReference type="GO" id="GO:0008763">
    <property type="term" value="F:UDP-N-acetylmuramate-L-alanine ligase activity"/>
    <property type="evidence" value="ECO:0007669"/>
    <property type="project" value="UniProtKB-EC"/>
</dbReference>
<dbReference type="PANTHER" id="PTHR43445:SF3">
    <property type="entry name" value="UDP-N-ACETYLMURAMATE--L-ALANINE LIGASE"/>
    <property type="match status" value="1"/>
</dbReference>
<evidence type="ECO:0000313" key="18">
    <source>
        <dbReference type="EMBL" id="MBT0771086.1"/>
    </source>
</evidence>
<keyword evidence="9 14" id="KW-0133">Cell shape</keyword>
<dbReference type="Proteomes" id="UP001197247">
    <property type="component" value="Unassembled WGS sequence"/>
</dbReference>
<evidence type="ECO:0000256" key="5">
    <source>
        <dbReference type="ARBA" id="ARBA00022598"/>
    </source>
</evidence>
<comment type="caution">
    <text evidence="18">The sequence shown here is derived from an EMBL/GenBank/DDBJ whole genome shotgun (WGS) entry which is preliminary data.</text>
</comment>
<proteinExistence type="inferred from homology"/>
<keyword evidence="12 14" id="KW-0961">Cell wall biogenesis/degradation</keyword>
<gene>
    <name evidence="14" type="primary">murC</name>
    <name evidence="18" type="ORF">KIH74_19255</name>
</gene>
<organism evidence="18 19">
    <name type="scientific">Kineosporia corallincola</name>
    <dbReference type="NCBI Taxonomy" id="2835133"/>
    <lineage>
        <taxon>Bacteria</taxon>
        <taxon>Bacillati</taxon>
        <taxon>Actinomycetota</taxon>
        <taxon>Actinomycetes</taxon>
        <taxon>Kineosporiales</taxon>
        <taxon>Kineosporiaceae</taxon>
        <taxon>Kineosporia</taxon>
    </lineage>
</organism>
<evidence type="ECO:0000259" key="15">
    <source>
        <dbReference type="Pfam" id="PF01225"/>
    </source>
</evidence>
<evidence type="ECO:0000256" key="7">
    <source>
        <dbReference type="ARBA" id="ARBA00022741"/>
    </source>
</evidence>
<comment type="function">
    <text evidence="14">Cell wall formation.</text>
</comment>
<feature type="binding site" evidence="14">
    <location>
        <begin position="113"/>
        <end position="119"/>
    </location>
    <ligand>
        <name>ATP</name>
        <dbReference type="ChEBI" id="CHEBI:30616"/>
    </ligand>
</feature>
<evidence type="ECO:0000259" key="17">
    <source>
        <dbReference type="Pfam" id="PF08245"/>
    </source>
</evidence>
<dbReference type="PANTHER" id="PTHR43445">
    <property type="entry name" value="UDP-N-ACETYLMURAMATE--L-ALANINE LIGASE-RELATED"/>
    <property type="match status" value="1"/>
</dbReference>
<evidence type="ECO:0000256" key="13">
    <source>
        <dbReference type="ARBA" id="ARBA00047833"/>
    </source>
</evidence>
<name>A0ABS5TLN7_9ACTN</name>
<reference evidence="18 19" key="1">
    <citation type="submission" date="2021-05" db="EMBL/GenBank/DDBJ databases">
        <title>Kineosporia and Streptomyces sp. nov. two new marine actinobacteria isolated from Coral.</title>
        <authorList>
            <person name="Buangrab K."/>
            <person name="Sutthacheep M."/>
            <person name="Yeemin T."/>
            <person name="Harunari E."/>
            <person name="Igarashi Y."/>
            <person name="Kanchanasin P."/>
            <person name="Tanasupawat S."/>
            <person name="Phongsopitanun W."/>
        </authorList>
    </citation>
    <scope>NUCLEOTIDE SEQUENCE [LARGE SCALE GENOMIC DNA]</scope>
    <source>
        <strain evidence="18 19">J2-2</strain>
    </source>
</reference>
<dbReference type="Gene3D" id="3.40.1190.10">
    <property type="entry name" value="Mur-like, catalytic domain"/>
    <property type="match status" value="1"/>
</dbReference>
<dbReference type="SUPFAM" id="SSF53623">
    <property type="entry name" value="MurD-like peptide ligases, catalytic domain"/>
    <property type="match status" value="1"/>
</dbReference>
<protein>
    <recommendedName>
        <fullName evidence="3 14">UDP-N-acetylmuramate--L-alanine ligase</fullName>
        <ecNumber evidence="3 14">6.3.2.8</ecNumber>
    </recommendedName>
    <alternativeName>
        <fullName evidence="14">UDP-N-acetylmuramoyl-L-alanine synthetase</fullName>
    </alternativeName>
</protein>
<evidence type="ECO:0000256" key="9">
    <source>
        <dbReference type="ARBA" id="ARBA00022960"/>
    </source>
</evidence>
<feature type="domain" description="Mur ligase N-terminal catalytic" evidence="15">
    <location>
        <begin position="10"/>
        <end position="106"/>
    </location>
</feature>
<comment type="pathway">
    <text evidence="2 14">Cell wall biogenesis; peptidoglycan biosynthesis.</text>
</comment>
<evidence type="ECO:0000256" key="3">
    <source>
        <dbReference type="ARBA" id="ARBA00012211"/>
    </source>
</evidence>
<feature type="domain" description="Mur ligase C-terminal" evidence="16">
    <location>
        <begin position="321"/>
        <end position="451"/>
    </location>
</feature>
<keyword evidence="7 14" id="KW-0547">Nucleotide-binding</keyword>
<dbReference type="EMBL" id="JAHBAY010000007">
    <property type="protein sequence ID" value="MBT0771086.1"/>
    <property type="molecule type" value="Genomic_DNA"/>
</dbReference>
<evidence type="ECO:0000256" key="14">
    <source>
        <dbReference type="HAMAP-Rule" id="MF_00046"/>
    </source>
</evidence>
<keyword evidence="5 14" id="KW-0436">Ligase</keyword>
<comment type="catalytic activity">
    <reaction evidence="13 14">
        <text>UDP-N-acetyl-alpha-D-muramate + L-alanine + ATP = UDP-N-acetyl-alpha-D-muramoyl-L-alanine + ADP + phosphate + H(+)</text>
        <dbReference type="Rhea" id="RHEA:23372"/>
        <dbReference type="ChEBI" id="CHEBI:15378"/>
        <dbReference type="ChEBI" id="CHEBI:30616"/>
        <dbReference type="ChEBI" id="CHEBI:43474"/>
        <dbReference type="ChEBI" id="CHEBI:57972"/>
        <dbReference type="ChEBI" id="CHEBI:70757"/>
        <dbReference type="ChEBI" id="CHEBI:83898"/>
        <dbReference type="ChEBI" id="CHEBI:456216"/>
        <dbReference type="EC" id="6.3.2.8"/>
    </reaction>
</comment>
<dbReference type="Pfam" id="PF01225">
    <property type="entry name" value="Mur_ligase"/>
    <property type="match status" value="1"/>
</dbReference>
<dbReference type="NCBIfam" id="TIGR01082">
    <property type="entry name" value="murC"/>
    <property type="match status" value="1"/>
</dbReference>
<comment type="similarity">
    <text evidence="14">Belongs to the MurCDEF family.</text>
</comment>
<keyword evidence="19" id="KW-1185">Reference proteome</keyword>
<dbReference type="EC" id="6.3.2.8" evidence="3 14"/>
<evidence type="ECO:0000256" key="12">
    <source>
        <dbReference type="ARBA" id="ARBA00023316"/>
    </source>
</evidence>
<sequence>MVDEPILAAHLIGIGGAGMSGIARLLLARGVVVSGSDNRDSPVLAALRAGGAAVFIGHRADQVPAGSTVVISSAVRPENPELVEARERGLRVLHRSEALAALMTGRRPVAIAGTHGKTTTTGMTTVLLRECGLDPSFAIGGELTEGGQGAHDGAGDIFVAEADESDGSFLLYRPEVAVITNVEADHLDHYGTGEAVEAAFAEFCQRVVPGGMVVACGDDEGVRRVLHQVAPKLAAHAVRVCRYGLDEDNDVRLVDVEDTPDGVRFSIEARPDGSRIGPVTLRVPGVHNALNSVAAWCVARHFGVSGAPALTAVRSFGGTRRRFEDKGTEDGVRVVDDYAHHPTEVRAVLKAARAVVSDGRVLAVFQPHLFSRTRIFAEDFGAALSLADEVVVLDVYAAREDPEPGVTGELVAKAVRLPESQVAYRPTATAAVEEVLRRAQKGDLVLTIGAGDVTALGPAILDAIRSGHTPADEGEHTPA</sequence>
<dbReference type="InterPro" id="IPR004101">
    <property type="entry name" value="Mur_ligase_C"/>
</dbReference>
<keyword evidence="6 14" id="KW-0132">Cell division</keyword>
<feature type="domain" description="Mur ligase central" evidence="17">
    <location>
        <begin position="111"/>
        <end position="299"/>
    </location>
</feature>
<evidence type="ECO:0000313" key="19">
    <source>
        <dbReference type="Proteomes" id="UP001197247"/>
    </source>
</evidence>
<keyword evidence="8 14" id="KW-0067">ATP-binding</keyword>
<evidence type="ECO:0000256" key="2">
    <source>
        <dbReference type="ARBA" id="ARBA00004752"/>
    </source>
</evidence>
<dbReference type="InterPro" id="IPR013221">
    <property type="entry name" value="Mur_ligase_cen"/>
</dbReference>
<dbReference type="InterPro" id="IPR050061">
    <property type="entry name" value="MurCDEF_pg_biosynth"/>
</dbReference>
<dbReference type="Gene3D" id="3.90.190.20">
    <property type="entry name" value="Mur ligase, C-terminal domain"/>
    <property type="match status" value="1"/>
</dbReference>
<dbReference type="HAMAP" id="MF_00046">
    <property type="entry name" value="MurC"/>
    <property type="match status" value="1"/>
</dbReference>
<evidence type="ECO:0000256" key="11">
    <source>
        <dbReference type="ARBA" id="ARBA00023306"/>
    </source>
</evidence>
<dbReference type="Gene3D" id="3.40.50.720">
    <property type="entry name" value="NAD(P)-binding Rossmann-like Domain"/>
    <property type="match status" value="1"/>
</dbReference>
<dbReference type="SUPFAM" id="SSF53244">
    <property type="entry name" value="MurD-like peptide ligases, peptide-binding domain"/>
    <property type="match status" value="1"/>
</dbReference>
<evidence type="ECO:0000256" key="8">
    <source>
        <dbReference type="ARBA" id="ARBA00022840"/>
    </source>
</evidence>
<comment type="subcellular location">
    <subcellularLocation>
        <location evidence="1 14">Cytoplasm</location>
    </subcellularLocation>
</comment>
<keyword evidence="4 14" id="KW-0963">Cytoplasm</keyword>
<dbReference type="InterPro" id="IPR005758">
    <property type="entry name" value="UDP-N-AcMur_Ala_ligase_MurC"/>
</dbReference>
<dbReference type="InterPro" id="IPR036615">
    <property type="entry name" value="Mur_ligase_C_dom_sf"/>
</dbReference>
<evidence type="ECO:0000256" key="4">
    <source>
        <dbReference type="ARBA" id="ARBA00022490"/>
    </source>
</evidence>
<evidence type="ECO:0000256" key="10">
    <source>
        <dbReference type="ARBA" id="ARBA00022984"/>
    </source>
</evidence>
<keyword evidence="10 14" id="KW-0573">Peptidoglycan synthesis</keyword>
<keyword evidence="11 14" id="KW-0131">Cell cycle</keyword>
<evidence type="ECO:0000256" key="6">
    <source>
        <dbReference type="ARBA" id="ARBA00022618"/>
    </source>
</evidence>
<dbReference type="InterPro" id="IPR036565">
    <property type="entry name" value="Mur-like_cat_sf"/>
</dbReference>
<evidence type="ECO:0000256" key="1">
    <source>
        <dbReference type="ARBA" id="ARBA00004496"/>
    </source>
</evidence>
<dbReference type="Pfam" id="PF08245">
    <property type="entry name" value="Mur_ligase_M"/>
    <property type="match status" value="1"/>
</dbReference>
<evidence type="ECO:0000259" key="16">
    <source>
        <dbReference type="Pfam" id="PF02875"/>
    </source>
</evidence>
<dbReference type="SUPFAM" id="SSF51984">
    <property type="entry name" value="MurCD N-terminal domain"/>
    <property type="match status" value="1"/>
</dbReference>